<keyword evidence="1 3" id="KW-0472">Membrane</keyword>
<dbReference type="GO" id="GO:0005783">
    <property type="term" value="C:endoplasmic reticulum"/>
    <property type="evidence" value="ECO:0007669"/>
    <property type="project" value="TreeGrafter"/>
</dbReference>
<evidence type="ECO:0000313" key="4">
    <source>
        <dbReference type="EMBL" id="KAF9758956.1"/>
    </source>
</evidence>
<dbReference type="Proteomes" id="UP000616885">
    <property type="component" value="Unassembled WGS sequence"/>
</dbReference>
<dbReference type="InterPro" id="IPR033308">
    <property type="entry name" value="PGAP5/Cdc1/Ted1"/>
</dbReference>
<dbReference type="PANTHER" id="PTHR13315:SF4">
    <property type="entry name" value="METALLOPHOSPHOESTERASE, ISOFORM E"/>
    <property type="match status" value="1"/>
</dbReference>
<dbReference type="PANTHER" id="PTHR13315">
    <property type="entry name" value="METALLO PHOSPHOESTERASE RELATED"/>
    <property type="match status" value="1"/>
</dbReference>
<evidence type="ECO:0000256" key="1">
    <source>
        <dbReference type="ARBA" id="ARBA00023136"/>
    </source>
</evidence>
<sequence>MPHYDASVADQITYYLSAKGQRLWAWAKGPGRQRATWLSLAAIHQLRRNLTSRRLWSFPHLVVVFWVLILLWGERWVFDSKVASCDWDHWENWPKGANPHHLVFIADPQIIDPHSYPGRPWVLSELTMIITDNYLLRGYKSLQRRLTPDTVMLLGDLFDGGREWKTHRGEFVDPRWGSSGRATRPSGWIHGTESTARSTGCGSTRDLGTSSSTIGAMAGTHRGLAAREEADRQLAWEPRSRVRRPGPGASAGSLQRPFWRFEPGGCYWKSYIRVG</sequence>
<keyword evidence="3" id="KW-0812">Transmembrane</keyword>
<feature type="compositionally biased region" description="Polar residues" evidence="2">
    <location>
        <begin position="192"/>
        <end position="214"/>
    </location>
</feature>
<feature type="region of interest" description="Disordered" evidence="2">
    <location>
        <begin position="175"/>
        <end position="215"/>
    </location>
</feature>
<name>A0A8H7NND6_BIOOC</name>
<feature type="transmembrane region" description="Helical" evidence="3">
    <location>
        <begin position="55"/>
        <end position="73"/>
    </location>
</feature>
<reference evidence="4" key="1">
    <citation type="submission" date="2020-10" db="EMBL/GenBank/DDBJ databases">
        <title>High-Quality Genome Resource of Clonostachys rosea strain S41 by Oxford Nanopore Long-Read Sequencing.</title>
        <authorList>
            <person name="Wang H."/>
        </authorList>
    </citation>
    <scope>NUCLEOTIDE SEQUENCE</scope>
    <source>
        <strain evidence="4">S41</strain>
    </source>
</reference>
<comment type="caution">
    <text evidence="4">The sequence shown here is derived from an EMBL/GenBank/DDBJ whole genome shotgun (WGS) entry which is preliminary data.</text>
</comment>
<gene>
    <name evidence="4" type="ORF">IM811_000650</name>
</gene>
<protein>
    <recommendedName>
        <fullName evidence="6">Calcineurin-like phosphoesterase domain-containing protein</fullName>
    </recommendedName>
</protein>
<evidence type="ECO:0000256" key="2">
    <source>
        <dbReference type="SAM" id="MobiDB-lite"/>
    </source>
</evidence>
<organism evidence="4 5">
    <name type="scientific">Bionectria ochroleuca</name>
    <name type="common">Gliocladium roseum</name>
    <dbReference type="NCBI Taxonomy" id="29856"/>
    <lineage>
        <taxon>Eukaryota</taxon>
        <taxon>Fungi</taxon>
        <taxon>Dikarya</taxon>
        <taxon>Ascomycota</taxon>
        <taxon>Pezizomycotina</taxon>
        <taxon>Sordariomycetes</taxon>
        <taxon>Hypocreomycetidae</taxon>
        <taxon>Hypocreales</taxon>
        <taxon>Bionectriaceae</taxon>
        <taxon>Clonostachys</taxon>
    </lineage>
</organism>
<evidence type="ECO:0000256" key="3">
    <source>
        <dbReference type="SAM" id="Phobius"/>
    </source>
</evidence>
<proteinExistence type="predicted"/>
<feature type="region of interest" description="Disordered" evidence="2">
    <location>
        <begin position="235"/>
        <end position="255"/>
    </location>
</feature>
<evidence type="ECO:0008006" key="6">
    <source>
        <dbReference type="Google" id="ProtNLM"/>
    </source>
</evidence>
<dbReference type="AlphaFoldDB" id="A0A8H7NND6"/>
<evidence type="ECO:0000313" key="5">
    <source>
        <dbReference type="Proteomes" id="UP000616885"/>
    </source>
</evidence>
<keyword evidence="3" id="KW-1133">Transmembrane helix</keyword>
<dbReference type="GO" id="GO:0006506">
    <property type="term" value="P:GPI anchor biosynthetic process"/>
    <property type="evidence" value="ECO:0007669"/>
    <property type="project" value="InterPro"/>
</dbReference>
<accession>A0A8H7NND6</accession>
<dbReference type="EMBL" id="JADCTT010000001">
    <property type="protein sequence ID" value="KAF9758956.1"/>
    <property type="molecule type" value="Genomic_DNA"/>
</dbReference>
<dbReference type="GO" id="GO:0016020">
    <property type="term" value="C:membrane"/>
    <property type="evidence" value="ECO:0007669"/>
    <property type="project" value="GOC"/>
</dbReference>